<evidence type="ECO:0000256" key="3">
    <source>
        <dbReference type="ARBA" id="ARBA00023127"/>
    </source>
</evidence>
<evidence type="ECO:0000256" key="5">
    <source>
        <dbReference type="RuleBase" id="RU000383"/>
    </source>
</evidence>
<keyword evidence="3 5" id="KW-0195">Cyclin</keyword>
<dbReference type="InterPro" id="IPR006671">
    <property type="entry name" value="Cyclin_N"/>
</dbReference>
<dbReference type="EMBL" id="JACGWL010000010">
    <property type="protein sequence ID" value="KAK4393979.1"/>
    <property type="molecule type" value="Genomic_DNA"/>
</dbReference>
<feature type="domain" description="Cyclin-like" evidence="6">
    <location>
        <begin position="44"/>
        <end position="136"/>
    </location>
</feature>
<dbReference type="GO" id="GO:0051301">
    <property type="term" value="P:cell division"/>
    <property type="evidence" value="ECO:0007669"/>
    <property type="project" value="UniProtKB-KW"/>
</dbReference>
<dbReference type="AlphaFoldDB" id="A0AAE2BQF9"/>
<dbReference type="PANTHER" id="PTHR10177">
    <property type="entry name" value="CYCLINS"/>
    <property type="match status" value="1"/>
</dbReference>
<evidence type="ECO:0000256" key="4">
    <source>
        <dbReference type="ARBA" id="ARBA00023306"/>
    </source>
</evidence>
<keyword evidence="2" id="KW-0132">Cell division</keyword>
<evidence type="ECO:0000313" key="8">
    <source>
        <dbReference type="Proteomes" id="UP001289374"/>
    </source>
</evidence>
<dbReference type="InterPro" id="IPR013763">
    <property type="entry name" value="Cyclin-like_dom"/>
</dbReference>
<dbReference type="Pfam" id="PF00134">
    <property type="entry name" value="Cyclin_N"/>
    <property type="match status" value="1"/>
</dbReference>
<protein>
    <submittedName>
        <fullName evidence="7">Cyclin-D4-1</fullName>
    </submittedName>
</protein>
<keyword evidence="4" id="KW-0131">Cell cycle</keyword>
<dbReference type="Proteomes" id="UP001289374">
    <property type="component" value="Unassembled WGS sequence"/>
</dbReference>
<sequence>MVDNSSLTVQQQTCSVMKEAKACALTTMMMVVSLSRSMTKAIMNPMACAYYNFGELCLCSAMSYVDRFLSVYELPVDSPERGDKRWAIQLVAVACLSLAAKIEEVNVPSTVDLQAGETKFLFDGKTIQRMEILVLNHLHWKIKAYTPCNFIDYYLRKTNDNEFPSGL</sequence>
<dbReference type="InterPro" id="IPR039361">
    <property type="entry name" value="Cyclin"/>
</dbReference>
<dbReference type="FunFam" id="1.10.472.10:FF:000060">
    <property type="entry name" value="D6-type cyclin"/>
    <property type="match status" value="1"/>
</dbReference>
<evidence type="ECO:0000256" key="2">
    <source>
        <dbReference type="ARBA" id="ARBA00022618"/>
    </source>
</evidence>
<dbReference type="SUPFAM" id="SSF47954">
    <property type="entry name" value="Cyclin-like"/>
    <property type="match status" value="1"/>
</dbReference>
<name>A0AAE2BQF9_9LAMI</name>
<dbReference type="SMART" id="SM00385">
    <property type="entry name" value="CYCLIN"/>
    <property type="match status" value="1"/>
</dbReference>
<comment type="similarity">
    <text evidence="1">Belongs to the cyclin family. Cyclin D subfamily.</text>
</comment>
<proteinExistence type="inferred from homology"/>
<reference evidence="7" key="1">
    <citation type="submission" date="2020-06" db="EMBL/GenBank/DDBJ databases">
        <authorList>
            <person name="Li T."/>
            <person name="Hu X."/>
            <person name="Zhang T."/>
            <person name="Song X."/>
            <person name="Zhang H."/>
            <person name="Dai N."/>
            <person name="Sheng W."/>
            <person name="Hou X."/>
            <person name="Wei L."/>
        </authorList>
    </citation>
    <scope>NUCLEOTIDE SEQUENCE</scope>
    <source>
        <strain evidence="7">K16</strain>
        <tissue evidence="7">Leaf</tissue>
    </source>
</reference>
<accession>A0AAE2BQF9</accession>
<evidence type="ECO:0000313" key="7">
    <source>
        <dbReference type="EMBL" id="KAK4393979.1"/>
    </source>
</evidence>
<dbReference type="CDD" id="cd20543">
    <property type="entry name" value="CYCLIN_AtCycD-like_rpt1"/>
    <property type="match status" value="1"/>
</dbReference>
<dbReference type="Gene3D" id="1.10.472.10">
    <property type="entry name" value="Cyclin-like"/>
    <property type="match status" value="2"/>
</dbReference>
<reference evidence="7" key="2">
    <citation type="journal article" date="2024" name="Plant">
        <title>Genomic evolution and insights into agronomic trait innovations of Sesamum species.</title>
        <authorList>
            <person name="Miao H."/>
            <person name="Wang L."/>
            <person name="Qu L."/>
            <person name="Liu H."/>
            <person name="Sun Y."/>
            <person name="Le M."/>
            <person name="Wang Q."/>
            <person name="Wei S."/>
            <person name="Zheng Y."/>
            <person name="Lin W."/>
            <person name="Duan Y."/>
            <person name="Cao H."/>
            <person name="Xiong S."/>
            <person name="Wang X."/>
            <person name="Wei L."/>
            <person name="Li C."/>
            <person name="Ma Q."/>
            <person name="Ju M."/>
            <person name="Zhao R."/>
            <person name="Li G."/>
            <person name="Mu C."/>
            <person name="Tian Q."/>
            <person name="Mei H."/>
            <person name="Zhang T."/>
            <person name="Gao T."/>
            <person name="Zhang H."/>
        </authorList>
    </citation>
    <scope>NUCLEOTIDE SEQUENCE</scope>
    <source>
        <strain evidence="7">K16</strain>
    </source>
</reference>
<keyword evidence="8" id="KW-1185">Reference proteome</keyword>
<comment type="caution">
    <text evidence="7">The sequence shown here is derived from an EMBL/GenBank/DDBJ whole genome shotgun (WGS) entry which is preliminary data.</text>
</comment>
<gene>
    <name evidence="7" type="ORF">Sango_1868700</name>
</gene>
<organism evidence="7 8">
    <name type="scientific">Sesamum angolense</name>
    <dbReference type="NCBI Taxonomy" id="2727404"/>
    <lineage>
        <taxon>Eukaryota</taxon>
        <taxon>Viridiplantae</taxon>
        <taxon>Streptophyta</taxon>
        <taxon>Embryophyta</taxon>
        <taxon>Tracheophyta</taxon>
        <taxon>Spermatophyta</taxon>
        <taxon>Magnoliopsida</taxon>
        <taxon>eudicotyledons</taxon>
        <taxon>Gunneridae</taxon>
        <taxon>Pentapetalae</taxon>
        <taxon>asterids</taxon>
        <taxon>lamiids</taxon>
        <taxon>Lamiales</taxon>
        <taxon>Pedaliaceae</taxon>
        <taxon>Sesamum</taxon>
    </lineage>
</organism>
<evidence type="ECO:0000256" key="1">
    <source>
        <dbReference type="ARBA" id="ARBA00009065"/>
    </source>
</evidence>
<evidence type="ECO:0000259" key="6">
    <source>
        <dbReference type="SMART" id="SM00385"/>
    </source>
</evidence>
<dbReference type="InterPro" id="IPR036915">
    <property type="entry name" value="Cyclin-like_sf"/>
</dbReference>